<dbReference type="RefSeq" id="WP_231058277.1">
    <property type="nucleotide sequence ID" value="NZ_JAJNOC010000003.1"/>
</dbReference>
<dbReference type="Proteomes" id="UP001179361">
    <property type="component" value="Unassembled WGS sequence"/>
</dbReference>
<comment type="cofactor">
    <cofactor evidence="1">
        <name>Zn(2+)</name>
        <dbReference type="ChEBI" id="CHEBI:29105"/>
    </cofactor>
    <text evidence="1">Binds 1 zinc ion per subunit.</text>
</comment>
<evidence type="ECO:0000259" key="3">
    <source>
        <dbReference type="Pfam" id="PF07364"/>
    </source>
</evidence>
<dbReference type="EMBL" id="JAJNOC010000003">
    <property type="protein sequence ID" value="MCD2516960.1"/>
    <property type="molecule type" value="Genomic_DNA"/>
</dbReference>
<keyword evidence="1" id="KW-0479">Metal-binding</keyword>
<comment type="function">
    <text evidence="1">Involved in peptidolytic degradation of cyclic heptapeptide hepatotoxin microcystin (MC).</text>
</comment>
<sequence>MRLFVAHLATETNTFAAAPTGLGDFEEIGIHHGDASVRDPEGVGAFIRYLRGLIDADGGELVESLSTLAQPGGRTVRHVYEAMRDEILADLRAALPVDAVQLLLHGAMAAEGVDDCEGDLAAHIREIVGPGVPIGLELDLHCHFTERMRTAADVIIAFKEYPHTDTDERGAELYRILKDAALGKVRPVTAVFDCKMVGLWHTTREPMQGFVRRMQAIERAPGVLSVSLGHGFPWGDVPEAGAKLWVVTDNDPALAQTLAQQLGREFWALRERIGPEACSIDAALDAAFESGAGGADAHGPAVLADVADNPGGGAAGDSTFILRRLVERRVANSVVGAIWDLGAIHVCKGAGVGAQLDLRIGGKCGPASGQPLDLRVTVRAIVPNHSQSALGTRERLGDCVWVEAAGGLHILLCSIRTQTYGTDAFTGAGISLADKAIVVVKSTQHFHAEFAPIARQVLYVTTPGAMSFDFAAIPYRLRSPDYWPRVPDPHGLSAI</sequence>
<keyword evidence="1" id="KW-0482">Metalloprotease</keyword>
<evidence type="ECO:0000256" key="1">
    <source>
        <dbReference type="PIRNR" id="PIRNR012702"/>
    </source>
</evidence>
<evidence type="ECO:0000313" key="4">
    <source>
        <dbReference type="EMBL" id="MCD2516960.1"/>
    </source>
</evidence>
<dbReference type="PIRSF" id="PIRSF012702">
    <property type="entry name" value="UCP012702"/>
    <property type="match status" value="1"/>
</dbReference>
<proteinExistence type="inferred from homology"/>
<dbReference type="InterPro" id="IPR010799">
    <property type="entry name" value="MlrC_C"/>
</dbReference>
<dbReference type="Pfam" id="PF07171">
    <property type="entry name" value="MlrC_C"/>
    <property type="match status" value="1"/>
</dbReference>
<evidence type="ECO:0000259" key="2">
    <source>
        <dbReference type="Pfam" id="PF07171"/>
    </source>
</evidence>
<keyword evidence="1" id="KW-0645">Protease</keyword>
<protein>
    <recommendedName>
        <fullName evidence="1">Microcystinase C</fullName>
        <shortName evidence="1">MlrC</shortName>
    </recommendedName>
</protein>
<dbReference type="InterPro" id="IPR009197">
    <property type="entry name" value="MlrC"/>
</dbReference>
<accession>A0ABS8Q5D3</accession>
<dbReference type="InterPro" id="IPR015995">
    <property type="entry name" value="MlrC_N"/>
</dbReference>
<keyword evidence="1" id="KW-0378">Hydrolase</keyword>
<comment type="caution">
    <text evidence="4">The sequence shown here is derived from an EMBL/GenBank/DDBJ whole genome shotgun (WGS) entry which is preliminary data.</text>
</comment>
<dbReference type="Pfam" id="PF07364">
    <property type="entry name" value="DUF1485"/>
    <property type="match status" value="1"/>
</dbReference>
<evidence type="ECO:0000313" key="5">
    <source>
        <dbReference type="Proteomes" id="UP001179361"/>
    </source>
</evidence>
<feature type="domain" description="Microcystin LR degradation protein MlrC N-terminal" evidence="3">
    <location>
        <begin position="2"/>
        <end position="287"/>
    </location>
</feature>
<name>A0ABS8Q5D3_9BURK</name>
<gene>
    <name evidence="4" type="ORF">LQ564_11650</name>
</gene>
<organism evidence="4 5">
    <name type="scientific">Massilia phyllostachyos</name>
    <dbReference type="NCBI Taxonomy" id="2898585"/>
    <lineage>
        <taxon>Bacteria</taxon>
        <taxon>Pseudomonadati</taxon>
        <taxon>Pseudomonadota</taxon>
        <taxon>Betaproteobacteria</taxon>
        <taxon>Burkholderiales</taxon>
        <taxon>Oxalobacteraceae</taxon>
        <taxon>Telluria group</taxon>
        <taxon>Massilia</taxon>
    </lineage>
</organism>
<reference evidence="4" key="1">
    <citation type="submission" date="2021-11" db="EMBL/GenBank/DDBJ databases">
        <title>The complete genome of Massilia sp sp. G4R7.</title>
        <authorList>
            <person name="Liu L."/>
            <person name="Yue J."/>
            <person name="Yuan J."/>
            <person name="Yang F."/>
            <person name="Li L."/>
        </authorList>
    </citation>
    <scope>NUCLEOTIDE SEQUENCE</scope>
    <source>
        <strain evidence="4">G4R7</strain>
    </source>
</reference>
<comment type="similarity">
    <text evidence="1">Belongs to the peptidase M81 family.</text>
</comment>
<feature type="domain" description="Microcystin LR degradation protein MlrC C-terminal" evidence="2">
    <location>
        <begin position="303"/>
        <end position="476"/>
    </location>
</feature>
<keyword evidence="5" id="KW-1185">Reference proteome</keyword>